<keyword evidence="16" id="KW-1185">Reference proteome</keyword>
<keyword evidence="4" id="KW-0479">Metal-binding</keyword>
<evidence type="ECO:0000313" key="14">
    <source>
        <dbReference type="EMBL" id="OCF52448.1"/>
    </source>
</evidence>
<dbReference type="KEGG" id="kpin:30170107"/>
<comment type="similarity">
    <text evidence="11">Belongs to the polysaccharide monooxygenase AA14 family.</text>
</comment>
<evidence type="ECO:0000256" key="8">
    <source>
        <dbReference type="ARBA" id="ARBA00023033"/>
    </source>
</evidence>
<evidence type="ECO:0000256" key="4">
    <source>
        <dbReference type="ARBA" id="ARBA00022723"/>
    </source>
</evidence>
<dbReference type="OrthoDB" id="2019572at2759"/>
<sequence>MFSMATPALIALLPLAKAHMSIWTESMYGFSQSYDPVTPLSGKSFDQWWFHGNANDEPSAVTTLIPGKDLTLEIAYSGAYHSGGQTGSQSGWTGNSESNLLGCALAFSFKSSKASEIKMEDFTIMSIQEKCVRKRLTTFEIPSNLPNCPENGCTCAWFWQGKNSANEMYMTGFKCDVSGGIGSNYPTPNPPRKGKISGPTQPLYWANEPTNLDYTPDWETKPSYNSAWGWTPGAQTAAFGTSGSGSTNSSSGSGVDSSSSGNGATSTAGPGSQSEDNYSPSTKATSSPTSYSSPPSSSTSAYGGKTSTKTRGRRPQATETQPSYDDEEQDNGDEDQNDVPPWQELAADSEGVDGAGEQALVEHKVKNCKRKRHHRRNKLRMAHNS</sequence>
<comment type="subcellular location">
    <subcellularLocation>
        <location evidence="2">Secreted</location>
    </subcellularLocation>
</comment>
<dbReference type="GO" id="GO:0005576">
    <property type="term" value="C:extracellular region"/>
    <property type="evidence" value="ECO:0007669"/>
    <property type="project" value="UniProtKB-SubCell"/>
</dbReference>
<evidence type="ECO:0000256" key="11">
    <source>
        <dbReference type="ARBA" id="ARBA00046340"/>
    </source>
</evidence>
<evidence type="ECO:0000256" key="6">
    <source>
        <dbReference type="ARBA" id="ARBA00023002"/>
    </source>
</evidence>
<evidence type="ECO:0000256" key="5">
    <source>
        <dbReference type="ARBA" id="ARBA00022729"/>
    </source>
</evidence>
<keyword evidence="8" id="KW-0503">Monooxygenase</keyword>
<gene>
    <name evidence="14" type="ORF">I206_01738</name>
    <name evidence="15" type="ORF">I206_103256</name>
</gene>
<keyword evidence="6" id="KW-0560">Oxidoreductase</keyword>
<feature type="chain" id="PRO_5008628532" evidence="13">
    <location>
        <begin position="19"/>
        <end position="385"/>
    </location>
</feature>
<accession>A0A1B9IA34</accession>
<dbReference type="Gene3D" id="2.70.50.70">
    <property type="match status" value="1"/>
</dbReference>
<dbReference type="Pfam" id="PF22810">
    <property type="entry name" value="LPMO_AA14"/>
    <property type="match status" value="1"/>
</dbReference>
<dbReference type="STRING" id="1296096.A0A1B9IA34"/>
<keyword evidence="7" id="KW-0186">Copper</keyword>
<evidence type="ECO:0000256" key="7">
    <source>
        <dbReference type="ARBA" id="ARBA00023008"/>
    </source>
</evidence>
<feature type="compositionally biased region" description="Acidic residues" evidence="12">
    <location>
        <begin position="324"/>
        <end position="337"/>
    </location>
</feature>
<dbReference type="GO" id="GO:0046872">
    <property type="term" value="F:metal ion binding"/>
    <property type="evidence" value="ECO:0007669"/>
    <property type="project" value="UniProtKB-KW"/>
</dbReference>
<dbReference type="EMBL" id="CP144522">
    <property type="protein sequence ID" value="WWC69318.1"/>
    <property type="molecule type" value="Genomic_DNA"/>
</dbReference>
<keyword evidence="9" id="KW-1015">Disulfide bond</keyword>
<dbReference type="GO" id="GO:0004497">
    <property type="term" value="F:monooxygenase activity"/>
    <property type="evidence" value="ECO:0007669"/>
    <property type="project" value="UniProtKB-KW"/>
</dbReference>
<dbReference type="Proteomes" id="UP000094020">
    <property type="component" value="Chromosome 4"/>
</dbReference>
<dbReference type="AlphaFoldDB" id="A0A1B9IA34"/>
<name>A0A1B9IA34_9TREE</name>
<feature type="compositionally biased region" description="Low complexity" evidence="12">
    <location>
        <begin position="240"/>
        <end position="302"/>
    </location>
</feature>
<keyword evidence="5 13" id="KW-0732">Signal</keyword>
<feature type="compositionally biased region" description="Basic residues" evidence="12">
    <location>
        <begin position="366"/>
        <end position="385"/>
    </location>
</feature>
<protein>
    <submittedName>
        <fullName evidence="14">Uncharacterized protein</fullName>
    </submittedName>
</protein>
<proteinExistence type="inferred from homology"/>
<evidence type="ECO:0000256" key="2">
    <source>
        <dbReference type="ARBA" id="ARBA00004613"/>
    </source>
</evidence>
<evidence type="ECO:0000256" key="3">
    <source>
        <dbReference type="ARBA" id="ARBA00022525"/>
    </source>
</evidence>
<keyword evidence="3" id="KW-0964">Secreted</keyword>
<reference evidence="15" key="4">
    <citation type="submission" date="2024-02" db="EMBL/GenBank/DDBJ databases">
        <title>Comparative genomics of Cryptococcus and Kwoniella reveals pathogenesis evolution and contrasting modes of karyotype evolution via chromosome fusion or intercentromeric recombination.</title>
        <authorList>
            <person name="Coelho M.A."/>
            <person name="David-Palma M."/>
            <person name="Shea T."/>
            <person name="Bowers K."/>
            <person name="McGinley-Smith S."/>
            <person name="Mohammad A.W."/>
            <person name="Gnirke A."/>
            <person name="Yurkov A.M."/>
            <person name="Nowrousian M."/>
            <person name="Sun S."/>
            <person name="Cuomo C.A."/>
            <person name="Heitman J."/>
        </authorList>
    </citation>
    <scope>NUCLEOTIDE SEQUENCE</scope>
    <source>
        <strain evidence="15">CBS 10737</strain>
    </source>
</reference>
<feature type="region of interest" description="Disordered" evidence="12">
    <location>
        <begin position="238"/>
        <end position="385"/>
    </location>
</feature>
<evidence type="ECO:0000256" key="10">
    <source>
        <dbReference type="ARBA" id="ARBA00023180"/>
    </source>
</evidence>
<comment type="cofactor">
    <cofactor evidence="1">
        <name>Cu(2+)</name>
        <dbReference type="ChEBI" id="CHEBI:29036"/>
    </cofactor>
</comment>
<evidence type="ECO:0000256" key="1">
    <source>
        <dbReference type="ARBA" id="ARBA00001973"/>
    </source>
</evidence>
<evidence type="ECO:0000256" key="9">
    <source>
        <dbReference type="ARBA" id="ARBA00023157"/>
    </source>
</evidence>
<evidence type="ECO:0000256" key="12">
    <source>
        <dbReference type="SAM" id="MobiDB-lite"/>
    </source>
</evidence>
<reference evidence="14" key="3">
    <citation type="submission" date="2016-07" db="EMBL/GenBank/DDBJ databases">
        <title>Evolution of pathogenesis and genome organization in the Tremellales.</title>
        <authorList>
            <person name="Cuomo C."/>
            <person name="Litvintseva A."/>
            <person name="Heitman J."/>
            <person name="Chen Y."/>
            <person name="Sun S."/>
            <person name="Springer D."/>
            <person name="Dromer F."/>
            <person name="Young S."/>
            <person name="Zeng Q."/>
            <person name="Chapman S."/>
            <person name="Gujja S."/>
            <person name="Saif S."/>
            <person name="Birren B."/>
        </authorList>
    </citation>
    <scope>NUCLEOTIDE SEQUENCE</scope>
    <source>
        <strain evidence="14">CBS 10737</strain>
    </source>
</reference>
<dbReference type="EMBL" id="KI894008">
    <property type="protein sequence ID" value="OCF52448.1"/>
    <property type="molecule type" value="Genomic_DNA"/>
</dbReference>
<evidence type="ECO:0000313" key="16">
    <source>
        <dbReference type="Proteomes" id="UP000094020"/>
    </source>
</evidence>
<evidence type="ECO:0000256" key="13">
    <source>
        <dbReference type="SAM" id="SignalP"/>
    </source>
</evidence>
<evidence type="ECO:0000313" key="15">
    <source>
        <dbReference type="EMBL" id="WWC69318.1"/>
    </source>
</evidence>
<keyword evidence="10" id="KW-0325">Glycoprotein</keyword>
<dbReference type="RefSeq" id="XP_019013667.1">
    <property type="nucleotide sequence ID" value="XM_019153506.1"/>
</dbReference>
<feature type="signal peptide" evidence="13">
    <location>
        <begin position="1"/>
        <end position="18"/>
    </location>
</feature>
<reference evidence="15" key="2">
    <citation type="submission" date="2013-07" db="EMBL/GenBank/DDBJ databases">
        <authorList>
            <consortium name="The Broad Institute Genome Sequencing Platform"/>
            <person name="Cuomo C."/>
            <person name="Litvintseva A."/>
            <person name="Chen Y."/>
            <person name="Heitman J."/>
            <person name="Sun S."/>
            <person name="Springer D."/>
            <person name="Dromer F."/>
            <person name="Young S.K."/>
            <person name="Zeng Q."/>
            <person name="Gargeya S."/>
            <person name="Fitzgerald M."/>
            <person name="Abouelleil A."/>
            <person name="Alvarado L."/>
            <person name="Berlin A.M."/>
            <person name="Chapman S.B."/>
            <person name="Dewar J."/>
            <person name="Goldberg J."/>
            <person name="Griggs A."/>
            <person name="Gujja S."/>
            <person name="Hansen M."/>
            <person name="Howarth C."/>
            <person name="Imamovic A."/>
            <person name="Larimer J."/>
            <person name="McCowan C."/>
            <person name="Murphy C."/>
            <person name="Pearson M."/>
            <person name="Priest M."/>
            <person name="Roberts A."/>
            <person name="Saif S."/>
            <person name="Shea T."/>
            <person name="Sykes S."/>
            <person name="Wortman J."/>
            <person name="Nusbaum C."/>
            <person name="Birren B."/>
        </authorList>
    </citation>
    <scope>NUCLEOTIDE SEQUENCE</scope>
    <source>
        <strain evidence="15">CBS 10737</strain>
    </source>
</reference>
<feature type="region of interest" description="Disordered" evidence="12">
    <location>
        <begin position="186"/>
        <end position="208"/>
    </location>
</feature>
<dbReference type="InterPro" id="IPR054497">
    <property type="entry name" value="LPMO_AA14"/>
</dbReference>
<dbReference type="GeneID" id="30170107"/>
<reference evidence="14" key="1">
    <citation type="submission" date="2013-07" db="EMBL/GenBank/DDBJ databases">
        <title>The Genome Sequence of Cryptococcus pinus CBS10737.</title>
        <authorList>
            <consortium name="The Broad Institute Genome Sequencing Platform"/>
            <person name="Cuomo C."/>
            <person name="Litvintseva A."/>
            <person name="Chen Y."/>
            <person name="Heitman J."/>
            <person name="Sun S."/>
            <person name="Springer D."/>
            <person name="Dromer F."/>
            <person name="Young S.K."/>
            <person name="Zeng Q."/>
            <person name="Gargeya S."/>
            <person name="Fitzgerald M."/>
            <person name="Abouelleil A."/>
            <person name="Alvarado L."/>
            <person name="Berlin A.M."/>
            <person name="Chapman S.B."/>
            <person name="Dewar J."/>
            <person name="Goldberg J."/>
            <person name="Griggs A."/>
            <person name="Gujja S."/>
            <person name="Hansen M."/>
            <person name="Howarth C."/>
            <person name="Imamovic A."/>
            <person name="Larimer J."/>
            <person name="McCowan C."/>
            <person name="Murphy C."/>
            <person name="Pearson M."/>
            <person name="Priest M."/>
            <person name="Roberts A."/>
            <person name="Saif S."/>
            <person name="Shea T."/>
            <person name="Sykes S."/>
            <person name="Wortman J."/>
            <person name="Nusbaum C."/>
            <person name="Birren B."/>
        </authorList>
    </citation>
    <scope>NUCLEOTIDE SEQUENCE [LARGE SCALE GENOMIC DNA]</scope>
    <source>
        <strain evidence="14">CBS 10737</strain>
    </source>
</reference>
<organism evidence="14">
    <name type="scientific">Kwoniella pini CBS 10737</name>
    <dbReference type="NCBI Taxonomy" id="1296096"/>
    <lineage>
        <taxon>Eukaryota</taxon>
        <taxon>Fungi</taxon>
        <taxon>Dikarya</taxon>
        <taxon>Basidiomycota</taxon>
        <taxon>Agaricomycotina</taxon>
        <taxon>Tremellomycetes</taxon>
        <taxon>Tremellales</taxon>
        <taxon>Cryptococcaceae</taxon>
        <taxon>Kwoniella</taxon>
    </lineage>
</organism>